<name>A0AAJ1EYX4_9GAMM</name>
<dbReference type="GO" id="GO:0003700">
    <property type="term" value="F:DNA-binding transcription factor activity"/>
    <property type="evidence" value="ECO:0007669"/>
    <property type="project" value="InterPro"/>
</dbReference>
<evidence type="ECO:0000313" key="5">
    <source>
        <dbReference type="EMBL" id="MCH4292912.1"/>
    </source>
</evidence>
<organism evidence="5 6">
    <name type="scientific">Shewanella zhuhaiensis</name>
    <dbReference type="NCBI Taxonomy" id="2919576"/>
    <lineage>
        <taxon>Bacteria</taxon>
        <taxon>Pseudomonadati</taxon>
        <taxon>Pseudomonadota</taxon>
        <taxon>Gammaproteobacteria</taxon>
        <taxon>Alteromonadales</taxon>
        <taxon>Shewanellaceae</taxon>
        <taxon>Shewanella</taxon>
    </lineage>
</organism>
<dbReference type="Pfam" id="PF12852">
    <property type="entry name" value="Cupin_6"/>
    <property type="match status" value="1"/>
</dbReference>
<sequence length="317" mass="35403">MVSQPIKKYAQTRIDDASHFDLLDDLMQTLRFRGSVFFQSSLASPWGIALPAMTMPRFHVALEGEFVVGSGDSQLQVPKMHIAMLPLGHSHWIADKPGRMLVDADKAAAACQLQPLFQEGPISHRILCGMVEYEHALSHPMITALPQLLLLGEFAADTNLWLTVELIAKEIQQSHSLQSPVIDRLTEVLFILLMKAYLARQPDMGGFFGALKDPRLMRVLTAIHRMPAHTWTLAWLAEEGNMSVATLVRRFNAELGMSPVQYLAEWRLTKAYQLVKHSSQNLEQIADAVGFSGAKSLGRAFLRRFGLPPGKLRQQAQ</sequence>
<evidence type="ECO:0000259" key="4">
    <source>
        <dbReference type="PROSITE" id="PS01124"/>
    </source>
</evidence>
<reference evidence="5 6" key="1">
    <citation type="submission" date="2022-02" db="EMBL/GenBank/DDBJ databases">
        <title>The genome sequence of Shewanella sp. 3B26.</title>
        <authorList>
            <person name="Du J."/>
        </authorList>
    </citation>
    <scope>NUCLEOTIDE SEQUENCE [LARGE SCALE GENOMIC DNA]</scope>
    <source>
        <strain evidence="5 6">3B26</strain>
    </source>
</reference>
<proteinExistence type="predicted"/>
<dbReference type="InterPro" id="IPR018060">
    <property type="entry name" value="HTH_AraC"/>
</dbReference>
<protein>
    <submittedName>
        <fullName evidence="5">AraC family transcriptional regulator</fullName>
    </submittedName>
</protein>
<dbReference type="InterPro" id="IPR032783">
    <property type="entry name" value="AraC_lig"/>
</dbReference>
<dbReference type="GO" id="GO:0043565">
    <property type="term" value="F:sequence-specific DNA binding"/>
    <property type="evidence" value="ECO:0007669"/>
    <property type="project" value="InterPro"/>
</dbReference>
<dbReference type="Proteomes" id="UP001297581">
    <property type="component" value="Unassembled WGS sequence"/>
</dbReference>
<dbReference type="AlphaFoldDB" id="A0AAJ1EYX4"/>
<dbReference type="InterPro" id="IPR009057">
    <property type="entry name" value="Homeodomain-like_sf"/>
</dbReference>
<dbReference type="Gene3D" id="1.10.10.60">
    <property type="entry name" value="Homeodomain-like"/>
    <property type="match status" value="1"/>
</dbReference>
<dbReference type="PANTHER" id="PTHR46796">
    <property type="entry name" value="HTH-TYPE TRANSCRIPTIONAL ACTIVATOR RHAS-RELATED"/>
    <property type="match status" value="1"/>
</dbReference>
<evidence type="ECO:0000256" key="2">
    <source>
        <dbReference type="ARBA" id="ARBA00023125"/>
    </source>
</evidence>
<evidence type="ECO:0000313" key="6">
    <source>
        <dbReference type="Proteomes" id="UP001297581"/>
    </source>
</evidence>
<dbReference type="EMBL" id="JAKUDL010000001">
    <property type="protein sequence ID" value="MCH4292912.1"/>
    <property type="molecule type" value="Genomic_DNA"/>
</dbReference>
<comment type="caution">
    <text evidence="5">The sequence shown here is derived from an EMBL/GenBank/DDBJ whole genome shotgun (WGS) entry which is preliminary data.</text>
</comment>
<evidence type="ECO:0000256" key="1">
    <source>
        <dbReference type="ARBA" id="ARBA00023015"/>
    </source>
</evidence>
<dbReference type="InterPro" id="IPR050204">
    <property type="entry name" value="AraC_XylS_family_regulators"/>
</dbReference>
<dbReference type="PANTHER" id="PTHR46796:SF7">
    <property type="entry name" value="ARAC FAMILY TRANSCRIPTIONAL REGULATOR"/>
    <property type="match status" value="1"/>
</dbReference>
<dbReference type="RefSeq" id="WP_240589550.1">
    <property type="nucleotide sequence ID" value="NZ_JAKUDL010000001.1"/>
</dbReference>
<keyword evidence="1" id="KW-0805">Transcription regulation</keyword>
<keyword evidence="3" id="KW-0804">Transcription</keyword>
<keyword evidence="6" id="KW-1185">Reference proteome</keyword>
<accession>A0AAJ1EYX4</accession>
<keyword evidence="2" id="KW-0238">DNA-binding</keyword>
<gene>
    <name evidence="5" type="ORF">MJ923_01170</name>
</gene>
<evidence type="ECO:0000256" key="3">
    <source>
        <dbReference type="ARBA" id="ARBA00023163"/>
    </source>
</evidence>
<dbReference type="SMART" id="SM00342">
    <property type="entry name" value="HTH_ARAC"/>
    <property type="match status" value="1"/>
</dbReference>
<dbReference type="SUPFAM" id="SSF46689">
    <property type="entry name" value="Homeodomain-like"/>
    <property type="match status" value="2"/>
</dbReference>
<dbReference type="PROSITE" id="PS01124">
    <property type="entry name" value="HTH_ARAC_FAMILY_2"/>
    <property type="match status" value="1"/>
</dbReference>
<dbReference type="Pfam" id="PF12833">
    <property type="entry name" value="HTH_18"/>
    <property type="match status" value="1"/>
</dbReference>
<feature type="domain" description="HTH araC/xylS-type" evidence="4">
    <location>
        <begin position="217"/>
        <end position="315"/>
    </location>
</feature>